<comment type="subcellular location">
    <subcellularLocation>
        <location evidence="1">Membrane</location>
        <topology evidence="1">Multi-pass membrane protein</topology>
    </subcellularLocation>
</comment>
<evidence type="ECO:0000313" key="11">
    <source>
        <dbReference type="Proteomes" id="UP000286921"/>
    </source>
</evidence>
<dbReference type="InterPro" id="IPR036188">
    <property type="entry name" value="FAD/NAD-bd_sf"/>
</dbReference>
<dbReference type="Gene3D" id="1.20.1250.20">
    <property type="entry name" value="MFS general substrate transporter like domains"/>
    <property type="match status" value="2"/>
</dbReference>
<dbReference type="PROSITE" id="PS50850">
    <property type="entry name" value="MFS"/>
    <property type="match status" value="1"/>
</dbReference>
<evidence type="ECO:0000256" key="8">
    <source>
        <dbReference type="SAM" id="SignalP"/>
    </source>
</evidence>
<organism evidence="10 11">
    <name type="scientific">Aspergillus awamori</name>
    <name type="common">Black koji mold</name>
    <dbReference type="NCBI Taxonomy" id="105351"/>
    <lineage>
        <taxon>Eukaryota</taxon>
        <taxon>Fungi</taxon>
        <taxon>Dikarya</taxon>
        <taxon>Ascomycota</taxon>
        <taxon>Pezizomycotina</taxon>
        <taxon>Eurotiomycetes</taxon>
        <taxon>Eurotiomycetidae</taxon>
        <taxon>Eurotiales</taxon>
        <taxon>Aspergillaceae</taxon>
        <taxon>Aspergillus</taxon>
    </lineage>
</organism>
<dbReference type="FunFam" id="1.20.1250.20:FF:000064">
    <property type="entry name" value="MFS allantoate transporter"/>
    <property type="match status" value="1"/>
</dbReference>
<keyword evidence="11" id="KW-1185">Reference proteome</keyword>
<feature type="transmembrane region" description="Helical" evidence="7">
    <location>
        <begin position="1109"/>
        <end position="1129"/>
    </location>
</feature>
<evidence type="ECO:0000256" key="4">
    <source>
        <dbReference type="ARBA" id="ARBA00022989"/>
    </source>
</evidence>
<keyword evidence="4 7" id="KW-1133">Transmembrane helix</keyword>
<name>A0A401L1K2_ASPAW</name>
<dbReference type="Gene3D" id="3.50.50.60">
    <property type="entry name" value="FAD/NAD(P)-binding domain"/>
    <property type="match status" value="1"/>
</dbReference>
<dbReference type="Pfam" id="PF13450">
    <property type="entry name" value="NAD_binding_8"/>
    <property type="match status" value="1"/>
</dbReference>
<evidence type="ECO:0000256" key="5">
    <source>
        <dbReference type="ARBA" id="ARBA00023136"/>
    </source>
</evidence>
<evidence type="ECO:0000313" key="10">
    <source>
        <dbReference type="EMBL" id="GCB25402.1"/>
    </source>
</evidence>
<feature type="transmembrane region" description="Helical" evidence="7">
    <location>
        <begin position="1077"/>
        <end position="1097"/>
    </location>
</feature>
<dbReference type="Pfam" id="PF07690">
    <property type="entry name" value="MFS_1"/>
    <property type="match status" value="1"/>
</dbReference>
<dbReference type="PANTHER" id="PTHR43791:SF10">
    <property type="entry name" value="MAJOR FACILITATOR SUPERFAMILY (MFS) PROFILE DOMAIN-CONTAINING PROTEIN"/>
    <property type="match status" value="1"/>
</dbReference>
<feature type="transmembrane region" description="Helical" evidence="7">
    <location>
        <begin position="850"/>
        <end position="870"/>
    </location>
</feature>
<dbReference type="Gene3D" id="3.30.70.1990">
    <property type="match status" value="1"/>
</dbReference>
<feature type="transmembrane region" description="Helical" evidence="7">
    <location>
        <begin position="882"/>
        <end position="901"/>
    </location>
</feature>
<dbReference type="SUPFAM" id="SSF51905">
    <property type="entry name" value="FAD/NAD(P)-binding domain"/>
    <property type="match status" value="1"/>
</dbReference>
<dbReference type="Proteomes" id="UP000286921">
    <property type="component" value="Unassembled WGS sequence"/>
</dbReference>
<gene>
    <name evidence="10" type="ORF">AAWM_08287</name>
</gene>
<feature type="transmembrane region" description="Helical" evidence="7">
    <location>
        <begin position="913"/>
        <end position="933"/>
    </location>
</feature>
<evidence type="ECO:0000256" key="2">
    <source>
        <dbReference type="ARBA" id="ARBA00022448"/>
    </source>
</evidence>
<feature type="domain" description="Major facilitator superfamily (MFS) profile" evidence="9">
    <location>
        <begin position="754"/>
        <end position="1169"/>
    </location>
</feature>
<dbReference type="InterPro" id="IPR020846">
    <property type="entry name" value="MFS_dom"/>
</dbReference>
<comment type="similarity">
    <text evidence="6">Belongs to the major facilitator superfamily. Allantoate permease family.</text>
</comment>
<sequence>MSSKVLKLLALAGLLGASVACSTESDVEITFYGYPDNDPPSADIAYDCGRGYTAGGTGTYDDPLTFATAPGEFEKCEIVYLPYLRKYLRFEDTCAQCTTDYHNGKLHIDIWTGSTTSSGGDTQIDCEDSLTPDDSQTVIINPGTSYTVNSDELFASGKCYTSNVYSNADASSYCSSGSSGSSSSSGSGSSSSSSSCSWPGHCAGASCSTENDCSGTLTCQSGKRDVCIIGGGAAGTYAAINLLQEGYSVVVIEKTGRLGGHTITYIEPTTDTPLDFGVTLFEDSPETIDFFSHLDVPFAKVSNGGGQMERVDFETGEIVDPYPGNVSEALERYGDILRQYPYLLEGWNLPEDVPEDLLMPFGEFVEKYDLGAAVELISIYSQGVRNWLNYPTVYLMKFVSLDMLRALETGFLSTARHDNSELYEAALAELGDDALLDSVVVQACREDDELHRLRVESSGGKSWIIEANTTILAAPPTGQVLDGLDLDDFESSLFSQFIYGHYYAGLVRVDGCPEGVQIVNRGSDRPYSLPLLPCILMMYPTAVPGVMAVGYGSEEPMTEEQVKAAIVEDILGLRRAGYDVDDPEFLAFADHSPFEMSVGRKAIEDGFYQELKKLQGHRNTYYVGATFEYPGSSAIWRAVDRLLPSIAESIDRPQKSKFYQSQSTPLANHNPADLLADSVSQRRSLDKLDARADWWFRSRYRKGSGGDIIFSAGRCALLFLAMDTVAATSAEAHDAPDESPVIASRVLRKVDSRLLPLLFVTYLLNFMDKTILSSASVFGLIEDTHLVGQQYSWVSSIFYFGYFFWEWPTNVLIPRVPVAKYLSINTWFWGAVVALTAACTNYGGLLTVRFLLGVAEATITPAFMFLTSTWYTRDEIPFRTGIWFSGNSVGGLVASLLAYGIGHIDHPLHPWMWMFIILGVATFLWGFVLFAFLPDSISTATFLTPEEREFMAHRAVIAGTGRTEKTTWKWAQFVECLCDPKTWHLFALAVLTQIPNGGTQNFGNLVIKSFGFTSLQSTLIVIPASVISAGTIALTGWLASRSHHWNCLLIVCIVALSITGSAIIYARAHHVPLGAQLFGYFLLSTGPGALPLIMSLLQANYRGVTKKMTITSMMFIAYCAGNIAGPQFFKSSEAPLYQTSFRAILICYIISAVLAVSLRCYLQWFNRKRDREEGVQGTATLAGAVGGKVVNERQDGNDVSVLVQSVELQAEDYEDATDWNTVGFRYRRSAAALGNVIVSRRCKITVVLVFPLAEQVVGKPYGEDIREVDKGAHFRLSFALAAVAKAPLATGEEGTEGRAAERLTWPSS</sequence>
<dbReference type="PANTHER" id="PTHR43791">
    <property type="entry name" value="PERMEASE-RELATED"/>
    <property type="match status" value="1"/>
</dbReference>
<dbReference type="GO" id="GO:0022857">
    <property type="term" value="F:transmembrane transporter activity"/>
    <property type="evidence" value="ECO:0007669"/>
    <property type="project" value="InterPro"/>
</dbReference>
<dbReference type="PROSITE" id="PS51257">
    <property type="entry name" value="PROKAR_LIPOPROTEIN"/>
    <property type="match status" value="1"/>
</dbReference>
<comment type="caution">
    <text evidence="10">The sequence shown here is derived from an EMBL/GenBank/DDBJ whole genome shotgun (WGS) entry which is preliminary data.</text>
</comment>
<reference evidence="10 11" key="1">
    <citation type="submission" date="2016-09" db="EMBL/GenBank/DDBJ databases">
        <title>Aspergillus awamori IFM 58123T.</title>
        <authorList>
            <person name="Kusuya Y."/>
            <person name="Shimizu M."/>
            <person name="Takahashi H."/>
            <person name="Yaguchi T."/>
        </authorList>
    </citation>
    <scope>NUCLEOTIDE SEQUENCE [LARGE SCALE GENOMIC DNA]</scope>
    <source>
        <strain evidence="10 11">IFM 58123</strain>
    </source>
</reference>
<dbReference type="Gene3D" id="1.10.405.20">
    <property type="match status" value="1"/>
</dbReference>
<feature type="transmembrane region" description="Helical" evidence="7">
    <location>
        <begin position="1045"/>
        <end position="1065"/>
    </location>
</feature>
<keyword evidence="3 7" id="KW-0812">Transmembrane</keyword>
<evidence type="ECO:0000256" key="3">
    <source>
        <dbReference type="ARBA" id="ARBA00022692"/>
    </source>
</evidence>
<evidence type="ECO:0000256" key="1">
    <source>
        <dbReference type="ARBA" id="ARBA00004141"/>
    </source>
</evidence>
<dbReference type="EMBL" id="BDHI01000021">
    <property type="protein sequence ID" value="GCB25402.1"/>
    <property type="molecule type" value="Genomic_DNA"/>
</dbReference>
<dbReference type="SUPFAM" id="SSF103473">
    <property type="entry name" value="MFS general substrate transporter"/>
    <property type="match status" value="1"/>
</dbReference>
<evidence type="ECO:0000256" key="7">
    <source>
        <dbReference type="SAM" id="Phobius"/>
    </source>
</evidence>
<keyword evidence="2" id="KW-0813">Transport</keyword>
<feature type="transmembrane region" description="Helical" evidence="7">
    <location>
        <begin position="1141"/>
        <end position="1162"/>
    </location>
</feature>
<feature type="transmembrane region" description="Helical" evidence="7">
    <location>
        <begin position="827"/>
        <end position="843"/>
    </location>
</feature>
<accession>A0A401L1K2</accession>
<evidence type="ECO:0000259" key="9">
    <source>
        <dbReference type="PROSITE" id="PS50850"/>
    </source>
</evidence>
<dbReference type="GO" id="GO:0016020">
    <property type="term" value="C:membrane"/>
    <property type="evidence" value="ECO:0007669"/>
    <property type="project" value="UniProtKB-SubCell"/>
</dbReference>
<keyword evidence="5 7" id="KW-0472">Membrane</keyword>
<dbReference type="CDD" id="cd17327">
    <property type="entry name" value="MFS_FEN2_like"/>
    <property type="match status" value="1"/>
</dbReference>
<feature type="chain" id="PRO_5019312517" evidence="8">
    <location>
        <begin position="21"/>
        <end position="1308"/>
    </location>
</feature>
<feature type="transmembrane region" description="Helical" evidence="7">
    <location>
        <begin position="1019"/>
        <end position="1038"/>
    </location>
</feature>
<feature type="signal peptide" evidence="8">
    <location>
        <begin position="1"/>
        <end position="20"/>
    </location>
</feature>
<dbReference type="InterPro" id="IPR036259">
    <property type="entry name" value="MFS_trans_sf"/>
</dbReference>
<evidence type="ECO:0000256" key="6">
    <source>
        <dbReference type="ARBA" id="ARBA00037968"/>
    </source>
</evidence>
<proteinExistence type="inferred from homology"/>
<keyword evidence="8" id="KW-0732">Signal</keyword>
<dbReference type="InterPro" id="IPR011701">
    <property type="entry name" value="MFS"/>
</dbReference>
<protein>
    <submittedName>
        <fullName evidence="10">Uncharacterized transporter C417.10</fullName>
    </submittedName>
</protein>